<evidence type="ECO:0000256" key="1">
    <source>
        <dbReference type="RuleBase" id="RU369095"/>
    </source>
</evidence>
<feature type="domain" description="YTH" evidence="2">
    <location>
        <begin position="1"/>
        <end position="78"/>
    </location>
</feature>
<proteinExistence type="inferred from homology"/>
<dbReference type="STRING" id="49390.A0A068V368"/>
<dbReference type="InParanoid" id="A0A068V368"/>
<dbReference type="PANTHER" id="PTHR12357">
    <property type="entry name" value="YTH YT521-B HOMOLOGY DOMAIN-CONTAINING"/>
    <property type="match status" value="1"/>
</dbReference>
<comment type="similarity">
    <text evidence="1">Belongs to the YTHDF family.</text>
</comment>
<dbReference type="PhylomeDB" id="A0A068V368"/>
<evidence type="ECO:0000313" key="3">
    <source>
        <dbReference type="EMBL" id="CDP14323.1"/>
    </source>
</evidence>
<protein>
    <recommendedName>
        <fullName evidence="1">YTH domain-containing family protein</fullName>
    </recommendedName>
</protein>
<comment type="function">
    <text evidence="1">Specifically recognizes and binds N6-methyladenosine (m6A)-containing RNAs, and regulates mRNA stability. M6A is a modification present at internal sites of mRNAs and some non-coding RNAs and plays a role in mRNA stability and processing.</text>
</comment>
<dbReference type="InterPro" id="IPR007275">
    <property type="entry name" value="YTH_domain"/>
</dbReference>
<dbReference type="Pfam" id="PF04146">
    <property type="entry name" value="YTH"/>
    <property type="match status" value="1"/>
</dbReference>
<name>A0A068V368_COFCA</name>
<gene>
    <name evidence="3" type="ORF">GSCOC_T00040649001</name>
</gene>
<sequence length="86" mass="10109">MERFRGPLFFILTKVWRAGSRQEKWTGCFPVKWHIIKDVPNSMLRHLTLENNENNPVTSSRDTQEVLCSMNGVKGQWRRSKGDTLF</sequence>
<keyword evidence="4" id="KW-1185">Reference proteome</keyword>
<dbReference type="InterPro" id="IPR045168">
    <property type="entry name" value="YTH_prot"/>
</dbReference>
<dbReference type="GO" id="GO:0061157">
    <property type="term" value="P:mRNA destabilization"/>
    <property type="evidence" value="ECO:0007669"/>
    <property type="project" value="TreeGrafter"/>
</dbReference>
<dbReference type="Gramene" id="CDP14323">
    <property type="protein sequence ID" value="CDP14323"/>
    <property type="gene ID" value="GSCOC_T00040649001"/>
</dbReference>
<evidence type="ECO:0000259" key="2">
    <source>
        <dbReference type="PROSITE" id="PS50882"/>
    </source>
</evidence>
<keyword evidence="1" id="KW-0694">RNA-binding</keyword>
<accession>A0A068V368</accession>
<organism evidence="3 4">
    <name type="scientific">Coffea canephora</name>
    <name type="common">Robusta coffee</name>
    <dbReference type="NCBI Taxonomy" id="49390"/>
    <lineage>
        <taxon>Eukaryota</taxon>
        <taxon>Viridiplantae</taxon>
        <taxon>Streptophyta</taxon>
        <taxon>Embryophyta</taxon>
        <taxon>Tracheophyta</taxon>
        <taxon>Spermatophyta</taxon>
        <taxon>Magnoliopsida</taxon>
        <taxon>eudicotyledons</taxon>
        <taxon>Gunneridae</taxon>
        <taxon>Pentapetalae</taxon>
        <taxon>asterids</taxon>
        <taxon>lamiids</taxon>
        <taxon>Gentianales</taxon>
        <taxon>Rubiaceae</taxon>
        <taxon>Ixoroideae</taxon>
        <taxon>Gardenieae complex</taxon>
        <taxon>Bertiereae - Coffeeae clade</taxon>
        <taxon>Coffeeae</taxon>
        <taxon>Coffea</taxon>
    </lineage>
</organism>
<dbReference type="Gene3D" id="3.10.590.10">
    <property type="entry name" value="ph1033 like domains"/>
    <property type="match status" value="1"/>
</dbReference>
<dbReference type="GO" id="GO:1990247">
    <property type="term" value="F:N6-methyladenosine-containing RNA reader activity"/>
    <property type="evidence" value="ECO:0007669"/>
    <property type="project" value="UniProtKB-UniRule"/>
</dbReference>
<dbReference type="PANTHER" id="PTHR12357:SF82">
    <property type="entry name" value="YTH DOMAIN-CONTAINING FAMILY PROTEIN"/>
    <property type="match status" value="1"/>
</dbReference>
<dbReference type="OrthoDB" id="306690at2759"/>
<dbReference type="PROSITE" id="PS50882">
    <property type="entry name" value="YTH"/>
    <property type="match status" value="1"/>
</dbReference>
<reference evidence="4" key="1">
    <citation type="journal article" date="2014" name="Science">
        <title>The coffee genome provides insight into the convergent evolution of caffeine biosynthesis.</title>
        <authorList>
            <person name="Denoeud F."/>
            <person name="Carretero-Paulet L."/>
            <person name="Dereeper A."/>
            <person name="Droc G."/>
            <person name="Guyot R."/>
            <person name="Pietrella M."/>
            <person name="Zheng C."/>
            <person name="Alberti A."/>
            <person name="Anthony F."/>
            <person name="Aprea G."/>
            <person name="Aury J.M."/>
            <person name="Bento P."/>
            <person name="Bernard M."/>
            <person name="Bocs S."/>
            <person name="Campa C."/>
            <person name="Cenci A."/>
            <person name="Combes M.C."/>
            <person name="Crouzillat D."/>
            <person name="Da Silva C."/>
            <person name="Daddiego L."/>
            <person name="De Bellis F."/>
            <person name="Dussert S."/>
            <person name="Garsmeur O."/>
            <person name="Gayraud T."/>
            <person name="Guignon V."/>
            <person name="Jahn K."/>
            <person name="Jamilloux V."/>
            <person name="Joet T."/>
            <person name="Labadie K."/>
            <person name="Lan T."/>
            <person name="Leclercq J."/>
            <person name="Lepelley M."/>
            <person name="Leroy T."/>
            <person name="Li L.T."/>
            <person name="Librado P."/>
            <person name="Lopez L."/>
            <person name="Munoz A."/>
            <person name="Noel B."/>
            <person name="Pallavicini A."/>
            <person name="Perrotta G."/>
            <person name="Poncet V."/>
            <person name="Pot D."/>
            <person name="Priyono X."/>
            <person name="Rigoreau M."/>
            <person name="Rouard M."/>
            <person name="Rozas J."/>
            <person name="Tranchant-Dubreuil C."/>
            <person name="VanBuren R."/>
            <person name="Zhang Q."/>
            <person name="Andrade A.C."/>
            <person name="Argout X."/>
            <person name="Bertrand B."/>
            <person name="de Kochko A."/>
            <person name="Graziosi G."/>
            <person name="Henry R.J."/>
            <person name="Jayarama X."/>
            <person name="Ming R."/>
            <person name="Nagai C."/>
            <person name="Rounsley S."/>
            <person name="Sankoff D."/>
            <person name="Giuliano G."/>
            <person name="Albert V.A."/>
            <person name="Wincker P."/>
            <person name="Lashermes P."/>
        </authorList>
    </citation>
    <scope>NUCLEOTIDE SEQUENCE [LARGE SCALE GENOMIC DNA]</scope>
    <source>
        <strain evidence="4">cv. DH200-94</strain>
    </source>
</reference>
<dbReference type="Proteomes" id="UP000295252">
    <property type="component" value="Chromosome VIII"/>
</dbReference>
<dbReference type="GO" id="GO:0005737">
    <property type="term" value="C:cytoplasm"/>
    <property type="evidence" value="ECO:0007669"/>
    <property type="project" value="TreeGrafter"/>
</dbReference>
<evidence type="ECO:0000313" key="4">
    <source>
        <dbReference type="Proteomes" id="UP000295252"/>
    </source>
</evidence>
<dbReference type="AlphaFoldDB" id="A0A068V368"/>
<dbReference type="GO" id="GO:0003729">
    <property type="term" value="F:mRNA binding"/>
    <property type="evidence" value="ECO:0007669"/>
    <property type="project" value="UniProtKB-UniRule"/>
</dbReference>
<dbReference type="EMBL" id="HG739165">
    <property type="protein sequence ID" value="CDP14323.1"/>
    <property type="molecule type" value="Genomic_DNA"/>
</dbReference>